<gene>
    <name evidence="1" type="ORF">BACUNI_03336</name>
</gene>
<reference evidence="1" key="2">
    <citation type="submission" date="2013-11" db="EMBL/GenBank/DDBJ databases">
        <title>Draft genome sequence of Bacteroides uniformis (ATCC 8492).</title>
        <authorList>
            <person name="Sudarsanam P."/>
            <person name="Ley R."/>
            <person name="Guruge J."/>
            <person name="Turnbaugh P.J."/>
            <person name="Mahowald M."/>
            <person name="Liep D."/>
            <person name="Gordon J."/>
        </authorList>
    </citation>
    <scope>NUCLEOTIDE SEQUENCE</scope>
    <source>
        <strain evidence="1">ATCC 8492</strain>
    </source>
</reference>
<protein>
    <submittedName>
        <fullName evidence="1">Uncharacterized protein</fullName>
    </submittedName>
</protein>
<accession>A0ABC9N9W6</accession>
<dbReference type="EMBL" id="AAYH02000046">
    <property type="protein sequence ID" value="EDO53321.1"/>
    <property type="molecule type" value="Genomic_DNA"/>
</dbReference>
<reference evidence="1" key="1">
    <citation type="submission" date="2007-06" db="EMBL/GenBank/DDBJ databases">
        <authorList>
            <person name="Fulton L."/>
            <person name="Clifton S."/>
            <person name="Fulton B."/>
            <person name="Xu J."/>
            <person name="Minx P."/>
            <person name="Pepin K.H."/>
            <person name="Johnson M."/>
            <person name="Thiruvilangam P."/>
            <person name="Bhonagiri V."/>
            <person name="Nash W.E."/>
            <person name="Mardis E.R."/>
            <person name="Wilson R.K."/>
        </authorList>
    </citation>
    <scope>NUCLEOTIDE SEQUENCE [LARGE SCALE GENOMIC DNA]</scope>
    <source>
        <strain evidence="1">ATCC 8492</strain>
    </source>
</reference>
<evidence type="ECO:0000313" key="1">
    <source>
        <dbReference type="EMBL" id="EDO53321.1"/>
    </source>
</evidence>
<dbReference type="AlphaFoldDB" id="A0ABC9N9W6"/>
<dbReference type="Proteomes" id="UP000004110">
    <property type="component" value="Unassembled WGS sequence"/>
</dbReference>
<evidence type="ECO:0000313" key="2">
    <source>
        <dbReference type="Proteomes" id="UP000004110"/>
    </source>
</evidence>
<proteinExistence type="predicted"/>
<keyword evidence="2" id="KW-1185">Reference proteome</keyword>
<sequence>MGDFHFYFLFCHMQAKWFAYSVLRYDNQALFASDSMLF</sequence>
<comment type="caution">
    <text evidence="1">The sequence shown here is derived from an EMBL/GenBank/DDBJ whole genome shotgun (WGS) entry which is preliminary data.</text>
</comment>
<organism evidence="1 2">
    <name type="scientific">Bacteroides uniformis (strain ATCC 8492 / DSM 6597 / CCUG 4942 / CIP 103695 / JCM 5828 / KCTC 5204 / NCTC 13054 / VPI 0061)</name>
    <dbReference type="NCBI Taxonomy" id="411479"/>
    <lineage>
        <taxon>Bacteria</taxon>
        <taxon>Pseudomonadati</taxon>
        <taxon>Bacteroidota</taxon>
        <taxon>Bacteroidia</taxon>
        <taxon>Bacteroidales</taxon>
        <taxon>Bacteroidaceae</taxon>
        <taxon>Bacteroides</taxon>
    </lineage>
</organism>
<name>A0ABC9N9W6_BACUC</name>